<keyword evidence="2 4" id="KW-0238">DNA-binding</keyword>
<dbReference type="InterPro" id="IPR001647">
    <property type="entry name" value="HTH_TetR"/>
</dbReference>
<dbReference type="AlphaFoldDB" id="A0A6S6P689"/>
<keyword evidence="1" id="KW-0805">Transcription regulation</keyword>
<evidence type="ECO:0000256" key="2">
    <source>
        <dbReference type="ARBA" id="ARBA00023125"/>
    </source>
</evidence>
<keyword evidence="3" id="KW-0804">Transcription</keyword>
<dbReference type="SUPFAM" id="SSF46689">
    <property type="entry name" value="Homeodomain-like"/>
    <property type="match status" value="1"/>
</dbReference>
<dbReference type="InterPro" id="IPR009057">
    <property type="entry name" value="Homeodomain-like_sf"/>
</dbReference>
<organism evidence="6 7">
    <name type="scientific">Mycolicibacterium litorale</name>
    <dbReference type="NCBI Taxonomy" id="758802"/>
    <lineage>
        <taxon>Bacteria</taxon>
        <taxon>Bacillati</taxon>
        <taxon>Actinomycetota</taxon>
        <taxon>Actinomycetes</taxon>
        <taxon>Mycobacteriales</taxon>
        <taxon>Mycobacteriaceae</taxon>
        <taxon>Mycolicibacterium</taxon>
    </lineage>
</organism>
<evidence type="ECO:0000256" key="4">
    <source>
        <dbReference type="PROSITE-ProRule" id="PRU00335"/>
    </source>
</evidence>
<gene>
    <name evidence="6" type="ORF">NIIDNTM18_28440</name>
</gene>
<dbReference type="EMBL" id="AP023287">
    <property type="protein sequence ID" value="BCI53566.1"/>
    <property type="molecule type" value="Genomic_DNA"/>
</dbReference>
<sequence length="207" mass="22545">MPVSRTERRAKLLHAAQRAVMKHGADVQLNQVAAEAGLTSGAVLYHFPDVQTLLVEANRAGMERFYDERLRAIEGIAEPDRRLVVTIESGLPVDSDDPAVKLLCELGGAAGRYPTYGVLLTALFDRQVAMYQVILESGAAQGVFTLASPSLVIARNIVALEDAFGYRMVARHPSLDADASIEQILDYARVATGHPLPRREPGERTQP</sequence>
<evidence type="ECO:0000256" key="3">
    <source>
        <dbReference type="ARBA" id="ARBA00023163"/>
    </source>
</evidence>
<accession>A0A6S6P689</accession>
<dbReference type="InterPro" id="IPR050109">
    <property type="entry name" value="HTH-type_TetR-like_transc_reg"/>
</dbReference>
<feature type="domain" description="HTH tetR-type" evidence="5">
    <location>
        <begin position="6"/>
        <end position="65"/>
    </location>
</feature>
<dbReference type="GO" id="GO:0000976">
    <property type="term" value="F:transcription cis-regulatory region binding"/>
    <property type="evidence" value="ECO:0007669"/>
    <property type="project" value="TreeGrafter"/>
</dbReference>
<evidence type="ECO:0000313" key="6">
    <source>
        <dbReference type="EMBL" id="BCI53566.1"/>
    </source>
</evidence>
<evidence type="ECO:0000313" key="7">
    <source>
        <dbReference type="Proteomes" id="UP000515734"/>
    </source>
</evidence>
<dbReference type="Proteomes" id="UP000515734">
    <property type="component" value="Chromosome"/>
</dbReference>
<evidence type="ECO:0000259" key="5">
    <source>
        <dbReference type="PROSITE" id="PS50977"/>
    </source>
</evidence>
<dbReference type="InterPro" id="IPR036271">
    <property type="entry name" value="Tet_transcr_reg_TetR-rel_C_sf"/>
</dbReference>
<dbReference type="GO" id="GO:0003700">
    <property type="term" value="F:DNA-binding transcription factor activity"/>
    <property type="evidence" value="ECO:0007669"/>
    <property type="project" value="TreeGrafter"/>
</dbReference>
<evidence type="ECO:0000256" key="1">
    <source>
        <dbReference type="ARBA" id="ARBA00023015"/>
    </source>
</evidence>
<dbReference type="Gene3D" id="1.10.357.10">
    <property type="entry name" value="Tetracycline Repressor, domain 2"/>
    <property type="match status" value="1"/>
</dbReference>
<dbReference type="SUPFAM" id="SSF48498">
    <property type="entry name" value="Tetracyclin repressor-like, C-terminal domain"/>
    <property type="match status" value="1"/>
</dbReference>
<reference evidence="6 7" key="1">
    <citation type="submission" date="2020-07" db="EMBL/GenBank/DDBJ databases">
        <title>Complete genome sequence of Mycolicibacterium litorale like strain isolated from cardiac implantable electronic device infection.</title>
        <authorList>
            <person name="Fukano H."/>
            <person name="Miyama H."/>
            <person name="Hoshino Y."/>
        </authorList>
    </citation>
    <scope>NUCLEOTIDE SEQUENCE [LARGE SCALE GENOMIC DNA]</scope>
    <source>
        <strain evidence="6 7">NIIDNTM18</strain>
    </source>
</reference>
<dbReference type="PROSITE" id="PS50977">
    <property type="entry name" value="HTH_TETR_2"/>
    <property type="match status" value="1"/>
</dbReference>
<proteinExistence type="predicted"/>
<dbReference type="Pfam" id="PF00440">
    <property type="entry name" value="TetR_N"/>
    <property type="match status" value="1"/>
</dbReference>
<dbReference type="PANTHER" id="PTHR30055:SF234">
    <property type="entry name" value="HTH-TYPE TRANSCRIPTIONAL REGULATOR BETI"/>
    <property type="match status" value="1"/>
</dbReference>
<dbReference type="PANTHER" id="PTHR30055">
    <property type="entry name" value="HTH-TYPE TRANSCRIPTIONAL REGULATOR RUTR"/>
    <property type="match status" value="1"/>
</dbReference>
<name>A0A6S6P689_9MYCO</name>
<protein>
    <submittedName>
        <fullName evidence="6">TetR family transcriptional regulator</fullName>
    </submittedName>
</protein>
<feature type="DNA-binding region" description="H-T-H motif" evidence="4">
    <location>
        <begin position="28"/>
        <end position="47"/>
    </location>
</feature>